<proteinExistence type="inferred from homology"/>
<name>A0AAD5PP11_9CRUS</name>
<comment type="subcellular location">
    <subcellularLocation>
        <location evidence="1">Cell membrane</location>
        <topology evidence="1">Multi-pass membrane protein</topology>
    </subcellularLocation>
</comment>
<evidence type="ECO:0000256" key="12">
    <source>
        <dbReference type="SAM" id="Phobius"/>
    </source>
</evidence>
<evidence type="ECO:0000313" key="15">
    <source>
        <dbReference type="Proteomes" id="UP000820818"/>
    </source>
</evidence>
<evidence type="ECO:0000256" key="9">
    <source>
        <dbReference type="ARBA" id="ARBA00023224"/>
    </source>
</evidence>
<dbReference type="GO" id="GO:0007218">
    <property type="term" value="P:neuropeptide signaling pathway"/>
    <property type="evidence" value="ECO:0007669"/>
    <property type="project" value="UniProtKB-KW"/>
</dbReference>
<dbReference type="CDD" id="cd15210">
    <property type="entry name" value="7tmA_GPR84-like"/>
    <property type="match status" value="1"/>
</dbReference>
<reference evidence="14 15" key="1">
    <citation type="submission" date="2022-05" db="EMBL/GenBank/DDBJ databases">
        <title>A multi-omics perspective on studying reproductive biology in Daphnia sinensis.</title>
        <authorList>
            <person name="Jia J."/>
        </authorList>
    </citation>
    <scope>NUCLEOTIDE SEQUENCE [LARGE SCALE GENOMIC DNA]</scope>
    <source>
        <strain evidence="14 15">WSL</strain>
    </source>
</reference>
<dbReference type="PANTHER" id="PTHR24228:SF74">
    <property type="entry name" value="G-PROTEIN COUPLED RECEPTORS FAMILY 1 PROFILE DOMAIN-CONTAINING PROTEIN"/>
    <property type="match status" value="1"/>
</dbReference>
<feature type="region of interest" description="Disordered" evidence="11">
    <location>
        <begin position="260"/>
        <end position="289"/>
    </location>
</feature>
<dbReference type="InterPro" id="IPR000276">
    <property type="entry name" value="GPCR_Rhodpsn"/>
</dbReference>
<feature type="transmembrane region" description="Helical" evidence="12">
    <location>
        <begin position="598"/>
        <end position="623"/>
    </location>
</feature>
<feature type="transmembrane region" description="Helical" evidence="12">
    <location>
        <begin position="58"/>
        <end position="85"/>
    </location>
</feature>
<evidence type="ECO:0000256" key="8">
    <source>
        <dbReference type="ARBA" id="ARBA00023170"/>
    </source>
</evidence>
<feature type="transmembrane region" description="Helical" evidence="12">
    <location>
        <begin position="137"/>
        <end position="155"/>
    </location>
</feature>
<feature type="transmembrane region" description="Helical" evidence="12">
    <location>
        <begin position="568"/>
        <end position="586"/>
    </location>
</feature>
<dbReference type="Proteomes" id="UP000820818">
    <property type="component" value="Linkage Group LG10"/>
</dbReference>
<dbReference type="InterPro" id="IPR017452">
    <property type="entry name" value="GPCR_Rhodpsn_7TM"/>
</dbReference>
<evidence type="ECO:0000256" key="2">
    <source>
        <dbReference type="ARBA" id="ARBA00010663"/>
    </source>
</evidence>
<keyword evidence="7 12" id="KW-0472">Membrane</keyword>
<dbReference type="SUPFAM" id="SSF81321">
    <property type="entry name" value="Family A G protein-coupled receptor-like"/>
    <property type="match status" value="2"/>
</dbReference>
<dbReference type="PROSITE" id="PS00237">
    <property type="entry name" value="G_PROTEIN_RECEP_F1_1"/>
    <property type="match status" value="1"/>
</dbReference>
<dbReference type="PANTHER" id="PTHR24228">
    <property type="entry name" value="B2 BRADYKININ RECEPTOR/ANGIOTENSIN II RECEPTOR"/>
    <property type="match status" value="1"/>
</dbReference>
<keyword evidence="15" id="KW-1185">Reference proteome</keyword>
<accession>A0AAD5PP11</accession>
<evidence type="ECO:0000256" key="1">
    <source>
        <dbReference type="ARBA" id="ARBA00004651"/>
    </source>
</evidence>
<comment type="similarity">
    <text evidence="2 10">Belongs to the G-protein coupled receptor 1 family.</text>
</comment>
<dbReference type="EMBL" id="WJBH02000010">
    <property type="protein sequence ID" value="KAI9551594.1"/>
    <property type="molecule type" value="Genomic_DNA"/>
</dbReference>
<keyword evidence="4 10" id="KW-0812">Transmembrane</keyword>
<feature type="transmembrane region" description="Helical" evidence="12">
    <location>
        <begin position="97"/>
        <end position="117"/>
    </location>
</feature>
<evidence type="ECO:0000256" key="4">
    <source>
        <dbReference type="ARBA" id="ARBA00022692"/>
    </source>
</evidence>
<dbReference type="GO" id="GO:0004930">
    <property type="term" value="F:G protein-coupled receptor activity"/>
    <property type="evidence" value="ECO:0007669"/>
    <property type="project" value="UniProtKB-KW"/>
</dbReference>
<gene>
    <name evidence="14" type="ORF">GHT06_021927</name>
</gene>
<evidence type="ECO:0000256" key="5">
    <source>
        <dbReference type="ARBA" id="ARBA00022989"/>
    </source>
</evidence>
<evidence type="ECO:0000256" key="7">
    <source>
        <dbReference type="ARBA" id="ARBA00023136"/>
    </source>
</evidence>
<evidence type="ECO:0000256" key="3">
    <source>
        <dbReference type="ARBA" id="ARBA00022475"/>
    </source>
</evidence>
<dbReference type="SMART" id="SM01381">
    <property type="entry name" value="7TM_GPCR_Srsx"/>
    <property type="match status" value="1"/>
</dbReference>
<dbReference type="PRINTS" id="PR00237">
    <property type="entry name" value="GPCRRHODOPSN"/>
</dbReference>
<evidence type="ECO:0000259" key="13">
    <source>
        <dbReference type="PROSITE" id="PS50262"/>
    </source>
</evidence>
<feature type="transmembrane region" description="Helical" evidence="12">
    <location>
        <begin position="176"/>
        <end position="196"/>
    </location>
</feature>
<feature type="domain" description="G-protein coupled receptors family 1 profile" evidence="13">
    <location>
        <begin position="76"/>
        <end position="621"/>
    </location>
</feature>
<feature type="region of interest" description="Disordered" evidence="11">
    <location>
        <begin position="341"/>
        <end position="372"/>
    </location>
</feature>
<evidence type="ECO:0000256" key="6">
    <source>
        <dbReference type="ARBA" id="ARBA00023040"/>
    </source>
</evidence>
<dbReference type="PROSITE" id="PS50262">
    <property type="entry name" value="G_PROTEIN_RECEP_F1_2"/>
    <property type="match status" value="1"/>
</dbReference>
<feature type="transmembrane region" description="Helical" evidence="12">
    <location>
        <begin position="225"/>
        <end position="247"/>
    </location>
</feature>
<feature type="compositionally biased region" description="Low complexity" evidence="11">
    <location>
        <begin position="260"/>
        <end position="272"/>
    </location>
</feature>
<keyword evidence="9 10" id="KW-0807">Transducer</keyword>
<evidence type="ECO:0000256" key="10">
    <source>
        <dbReference type="RuleBase" id="RU000688"/>
    </source>
</evidence>
<sequence length="674" mass="72369">MEVLLWMNSNWSASAMALVTDGATSLDSTDRNSTMTTPLSTVTDDSVQPLFTEYPDEVLHFAVGACVLFTLIGVPGNFITIVALLRYTKVRNATAMFIINLSVSDLMFCCFNLPLATSLFYHRAWVHGEALCTLFPLMRYGLLAVSIFTVLAITLNRYIMIGHPRLYPKLYKRRHLILMIALTWLGCFGSLLPTLLGEWGTFGLDKEIGSCSILPDAQRRSPKEFLFVVAFVLPCLAIVVCYARIFFIVRRAAAVSHGNQQQQNHQNQQSGNATGLKPSSSVRSRTGIGGIVPGEMRRGLMLPGSASGMHPGGGYIKQTMITGHPSVMEASFHLTCCESQQGSGSTEISEETTDRSAGGCSHHLSVGPTEPLVNNASSTVIVPKRTGSILRWNKPTQHKSSPIRIEVEKGSEVAGPLPEFQQQLSDKRRISVSFMEPEQLDDCPQSVGSSEAQYLRVPGAQQCSSNSSSAVGMNLSSSQKSLSTAIAGSVAEDAEPVIASPVPSEASSIGSTVVIPEGIATPVGGDTGRSVLGAALSQVSGALHRRSTRNKSSTRRHPGRMTAKDRKLLQMILVIFVSFIVCYMPITLVKSLSKEVDLGGAINIVGYVLIYLTTCINPIIYVVMSSEYRQAYKNLLTCKQSHHAGIGGGGTGIVGGGGLGGGPLPSRSFSQKAY</sequence>
<evidence type="ECO:0000313" key="14">
    <source>
        <dbReference type="EMBL" id="KAI9551594.1"/>
    </source>
</evidence>
<keyword evidence="6 10" id="KW-0297">G-protein coupled receptor</keyword>
<keyword evidence="5 12" id="KW-1133">Transmembrane helix</keyword>
<dbReference type="Pfam" id="PF00001">
    <property type="entry name" value="7tm_1"/>
    <property type="match status" value="2"/>
</dbReference>
<dbReference type="GO" id="GO:0005886">
    <property type="term" value="C:plasma membrane"/>
    <property type="evidence" value="ECO:0007669"/>
    <property type="project" value="UniProtKB-SubCell"/>
</dbReference>
<comment type="caution">
    <text evidence="14">The sequence shown here is derived from an EMBL/GenBank/DDBJ whole genome shotgun (WGS) entry which is preliminary data.</text>
</comment>
<keyword evidence="14" id="KW-0527">Neuropeptide</keyword>
<organism evidence="14 15">
    <name type="scientific">Daphnia sinensis</name>
    <dbReference type="NCBI Taxonomy" id="1820382"/>
    <lineage>
        <taxon>Eukaryota</taxon>
        <taxon>Metazoa</taxon>
        <taxon>Ecdysozoa</taxon>
        <taxon>Arthropoda</taxon>
        <taxon>Crustacea</taxon>
        <taxon>Branchiopoda</taxon>
        <taxon>Diplostraca</taxon>
        <taxon>Cladocera</taxon>
        <taxon>Anomopoda</taxon>
        <taxon>Daphniidae</taxon>
        <taxon>Daphnia</taxon>
        <taxon>Daphnia similis group</taxon>
    </lineage>
</organism>
<dbReference type="Gene3D" id="1.20.1070.10">
    <property type="entry name" value="Rhodopsin 7-helix transmembrane proteins"/>
    <property type="match status" value="2"/>
</dbReference>
<keyword evidence="8 10" id="KW-0675">Receptor</keyword>
<dbReference type="AlphaFoldDB" id="A0AAD5PP11"/>
<protein>
    <submittedName>
        <fullName evidence="14">NeuropeptideG-protein-coupled receptor</fullName>
    </submittedName>
</protein>
<keyword evidence="3" id="KW-1003">Cell membrane</keyword>
<evidence type="ECO:0000256" key="11">
    <source>
        <dbReference type="SAM" id="MobiDB-lite"/>
    </source>
</evidence>